<keyword evidence="4 6" id="KW-0378">Hydrolase</keyword>
<feature type="domain" description="Beta-lactamase class A catalytic" evidence="8">
    <location>
        <begin position="61"/>
        <end position="276"/>
    </location>
</feature>
<keyword evidence="5 6" id="KW-0046">Antibiotic resistance</keyword>
<dbReference type="NCBIfam" id="NF033103">
    <property type="entry name" value="bla_class_A"/>
    <property type="match status" value="1"/>
</dbReference>
<gene>
    <name evidence="9" type="primary">bla</name>
    <name evidence="9" type="ORF">ACFOSU_07765</name>
</gene>
<evidence type="ECO:0000256" key="1">
    <source>
        <dbReference type="ARBA" id="ARBA00001526"/>
    </source>
</evidence>
<dbReference type="Gene3D" id="3.40.710.10">
    <property type="entry name" value="DD-peptidase/beta-lactamase superfamily"/>
    <property type="match status" value="1"/>
</dbReference>
<dbReference type="PANTHER" id="PTHR35333:SF3">
    <property type="entry name" value="BETA-LACTAMASE-TYPE TRANSPEPTIDASE FOLD CONTAINING PROTEIN"/>
    <property type="match status" value="1"/>
</dbReference>
<dbReference type="EMBL" id="JBHRSS010000003">
    <property type="protein sequence ID" value="MFC3103785.1"/>
    <property type="molecule type" value="Genomic_DNA"/>
</dbReference>
<dbReference type="SUPFAM" id="SSF56601">
    <property type="entry name" value="beta-lactamase/transpeptidase-like"/>
    <property type="match status" value="1"/>
</dbReference>
<dbReference type="EC" id="3.5.2.6" evidence="3 6"/>
<dbReference type="InterPro" id="IPR012338">
    <property type="entry name" value="Beta-lactam/transpept-like"/>
</dbReference>
<dbReference type="PROSITE" id="PS00146">
    <property type="entry name" value="BETA_LACTAMASE_A"/>
    <property type="match status" value="1"/>
</dbReference>
<evidence type="ECO:0000256" key="4">
    <source>
        <dbReference type="ARBA" id="ARBA00022801"/>
    </source>
</evidence>
<name>A0ABV7EQX6_9GAMM</name>
<proteinExistence type="inferred from homology"/>
<evidence type="ECO:0000256" key="6">
    <source>
        <dbReference type="RuleBase" id="RU361140"/>
    </source>
</evidence>
<dbReference type="GO" id="GO:0008800">
    <property type="term" value="F:beta-lactamase activity"/>
    <property type="evidence" value="ECO:0007669"/>
    <property type="project" value="UniProtKB-EC"/>
</dbReference>
<dbReference type="InterPro" id="IPR045155">
    <property type="entry name" value="Beta-lactam_cat"/>
</dbReference>
<dbReference type="PANTHER" id="PTHR35333">
    <property type="entry name" value="BETA-LACTAMASE"/>
    <property type="match status" value="1"/>
</dbReference>
<dbReference type="RefSeq" id="WP_380688146.1">
    <property type="nucleotide sequence ID" value="NZ_JBHRSS010000003.1"/>
</dbReference>
<protein>
    <recommendedName>
        <fullName evidence="3 6">Beta-lactamase</fullName>
        <ecNumber evidence="3 6">3.5.2.6</ecNumber>
    </recommendedName>
</protein>
<feature type="signal peptide" evidence="7">
    <location>
        <begin position="1"/>
        <end position="25"/>
    </location>
</feature>
<evidence type="ECO:0000256" key="7">
    <source>
        <dbReference type="SAM" id="SignalP"/>
    </source>
</evidence>
<dbReference type="InterPro" id="IPR000871">
    <property type="entry name" value="Beta-lactam_class-A"/>
</dbReference>
<dbReference type="InterPro" id="IPR023650">
    <property type="entry name" value="Beta-lactam_class-A_AS"/>
</dbReference>
<evidence type="ECO:0000256" key="2">
    <source>
        <dbReference type="ARBA" id="ARBA00009009"/>
    </source>
</evidence>
<comment type="catalytic activity">
    <reaction evidence="1 6">
        <text>a beta-lactam + H2O = a substituted beta-amino acid</text>
        <dbReference type="Rhea" id="RHEA:20401"/>
        <dbReference type="ChEBI" id="CHEBI:15377"/>
        <dbReference type="ChEBI" id="CHEBI:35627"/>
        <dbReference type="ChEBI" id="CHEBI:140347"/>
        <dbReference type="EC" id="3.5.2.6"/>
    </reaction>
</comment>
<dbReference type="Proteomes" id="UP001595462">
    <property type="component" value="Unassembled WGS sequence"/>
</dbReference>
<evidence type="ECO:0000256" key="3">
    <source>
        <dbReference type="ARBA" id="ARBA00012865"/>
    </source>
</evidence>
<reference evidence="10" key="1">
    <citation type="journal article" date="2019" name="Int. J. Syst. Evol. Microbiol.">
        <title>The Global Catalogue of Microorganisms (GCM) 10K type strain sequencing project: providing services to taxonomists for standard genome sequencing and annotation.</title>
        <authorList>
            <consortium name="The Broad Institute Genomics Platform"/>
            <consortium name="The Broad Institute Genome Sequencing Center for Infectious Disease"/>
            <person name="Wu L."/>
            <person name="Ma J."/>
        </authorList>
    </citation>
    <scope>NUCLEOTIDE SEQUENCE [LARGE SCALE GENOMIC DNA]</scope>
    <source>
        <strain evidence="10">KCTC 52640</strain>
    </source>
</reference>
<comment type="similarity">
    <text evidence="2 6">Belongs to the class-A beta-lactamase family.</text>
</comment>
<evidence type="ECO:0000313" key="9">
    <source>
        <dbReference type="EMBL" id="MFC3103785.1"/>
    </source>
</evidence>
<organism evidence="9 10">
    <name type="scientific">Salinisphaera aquimarina</name>
    <dbReference type="NCBI Taxonomy" id="2094031"/>
    <lineage>
        <taxon>Bacteria</taxon>
        <taxon>Pseudomonadati</taxon>
        <taxon>Pseudomonadota</taxon>
        <taxon>Gammaproteobacteria</taxon>
        <taxon>Salinisphaerales</taxon>
        <taxon>Salinisphaeraceae</taxon>
        <taxon>Salinisphaera</taxon>
    </lineage>
</organism>
<dbReference type="PRINTS" id="PR00118">
    <property type="entry name" value="BLACTAMASEA"/>
</dbReference>
<keyword evidence="10" id="KW-1185">Reference proteome</keyword>
<evidence type="ECO:0000256" key="5">
    <source>
        <dbReference type="ARBA" id="ARBA00023251"/>
    </source>
</evidence>
<evidence type="ECO:0000259" key="8">
    <source>
        <dbReference type="Pfam" id="PF13354"/>
    </source>
</evidence>
<evidence type="ECO:0000313" key="10">
    <source>
        <dbReference type="Proteomes" id="UP001595462"/>
    </source>
</evidence>
<keyword evidence="7" id="KW-0732">Signal</keyword>
<comment type="caution">
    <text evidence="9">The sequence shown here is derived from an EMBL/GenBank/DDBJ whole genome shotgun (WGS) entry which is preliminary data.</text>
</comment>
<accession>A0ABV7EQX6</accession>
<feature type="chain" id="PRO_5046084269" description="Beta-lactamase" evidence="7">
    <location>
        <begin position="26"/>
        <end position="301"/>
    </location>
</feature>
<dbReference type="Pfam" id="PF13354">
    <property type="entry name" value="Beta-lactamase2"/>
    <property type="match status" value="1"/>
</dbReference>
<sequence>MISRRVVVAGLLSLGPAGISLGALARDSDGAQTGAPADSLVDSLVDSLADLERRYGGRLGVAVFDTGSGHIATHRGDERFALCSTFKVLAAGYVLARVDRGEERLDRRIAYDQDDLVDYSPATGKHVGDGMRLRDICEAAVTLSDNTAANLMLASLGGPAGLTAYLRSLGDDVTRLDRREPQLNYVEPGDPRDTTTPVAMLHTLRRLVLGRALSVASRDQLQTWLRANQTGDKRLRAGLPAQWRVGDKTGTGPNHEANDIAVVWPPERAPLVITAYYVGRDASDGDRDTVLAEVGRLAATL</sequence>